<comment type="caution">
    <text evidence="3">The sequence shown here is derived from an EMBL/GenBank/DDBJ whole genome shotgun (WGS) entry which is preliminary data.</text>
</comment>
<evidence type="ECO:0000313" key="4">
    <source>
        <dbReference type="Proteomes" id="UP000596742"/>
    </source>
</evidence>
<keyword evidence="4" id="KW-1185">Reference proteome</keyword>
<evidence type="ECO:0000313" key="3">
    <source>
        <dbReference type="EMBL" id="VDI46726.1"/>
    </source>
</evidence>
<evidence type="ECO:0000256" key="1">
    <source>
        <dbReference type="SAM" id="MobiDB-lite"/>
    </source>
</evidence>
<gene>
    <name evidence="3" type="ORF">MGAL_10B092280A</name>
</gene>
<accession>A0A8B6FCS7</accession>
<protein>
    <recommendedName>
        <fullName evidence="5">Cysteine and tyrosine-rich protein 1</fullName>
    </recommendedName>
</protein>
<dbReference type="AlphaFoldDB" id="A0A8B6FCS7"/>
<proteinExistence type="predicted"/>
<keyword evidence="2" id="KW-0472">Membrane</keyword>
<sequence length="141" mass="14892">MYCGSSYCGKRYFNGIHHMTFIIERYIIRAIGSIVGAVIGGIIGLVIVIVIVAVLCGACKTRGNRGTVVQPAPTTTVQTVYQGQPPPQYNQYPPPGGAVYPPVQNAAYPPPIGAHPGQPAPSAFAYNQPPPPYSGTAPQKQ</sequence>
<dbReference type="EMBL" id="UYJE01006531">
    <property type="protein sequence ID" value="VDI46726.1"/>
    <property type="molecule type" value="Genomic_DNA"/>
</dbReference>
<name>A0A8B6FCS7_MYTGA</name>
<evidence type="ECO:0000256" key="2">
    <source>
        <dbReference type="SAM" id="Phobius"/>
    </source>
</evidence>
<keyword evidence="2" id="KW-0812">Transmembrane</keyword>
<reference evidence="3" key="1">
    <citation type="submission" date="2018-11" db="EMBL/GenBank/DDBJ databases">
        <authorList>
            <person name="Alioto T."/>
            <person name="Alioto T."/>
        </authorList>
    </citation>
    <scope>NUCLEOTIDE SEQUENCE</scope>
</reference>
<dbReference type="OrthoDB" id="6200615at2759"/>
<dbReference type="Proteomes" id="UP000596742">
    <property type="component" value="Unassembled WGS sequence"/>
</dbReference>
<evidence type="ECO:0008006" key="5">
    <source>
        <dbReference type="Google" id="ProtNLM"/>
    </source>
</evidence>
<keyword evidence="2" id="KW-1133">Transmembrane helix</keyword>
<organism evidence="3 4">
    <name type="scientific">Mytilus galloprovincialis</name>
    <name type="common">Mediterranean mussel</name>
    <dbReference type="NCBI Taxonomy" id="29158"/>
    <lineage>
        <taxon>Eukaryota</taxon>
        <taxon>Metazoa</taxon>
        <taxon>Spiralia</taxon>
        <taxon>Lophotrochozoa</taxon>
        <taxon>Mollusca</taxon>
        <taxon>Bivalvia</taxon>
        <taxon>Autobranchia</taxon>
        <taxon>Pteriomorphia</taxon>
        <taxon>Mytilida</taxon>
        <taxon>Mytiloidea</taxon>
        <taxon>Mytilidae</taxon>
        <taxon>Mytilinae</taxon>
        <taxon>Mytilus</taxon>
    </lineage>
</organism>
<feature type="region of interest" description="Disordered" evidence="1">
    <location>
        <begin position="109"/>
        <end position="141"/>
    </location>
</feature>
<feature type="transmembrane region" description="Helical" evidence="2">
    <location>
        <begin position="26"/>
        <end position="55"/>
    </location>
</feature>